<reference evidence="1 2" key="1">
    <citation type="submission" date="2019-06" db="EMBL/GenBank/DDBJ databases">
        <title>Genomic Encyclopedia of Type Strains, Phase IV (KMG-V): Genome sequencing to study the core and pangenomes of soil and plant-associated prokaryotes.</title>
        <authorList>
            <person name="Whitman W."/>
        </authorList>
    </citation>
    <scope>NUCLEOTIDE SEQUENCE [LARGE SCALE GENOMIC DNA]</scope>
    <source>
        <strain evidence="1 2">BR 11140</strain>
    </source>
</reference>
<dbReference type="AlphaFoldDB" id="A0A560J483"/>
<protein>
    <submittedName>
        <fullName evidence="1">Uncharacterized protein</fullName>
    </submittedName>
</protein>
<evidence type="ECO:0000313" key="2">
    <source>
        <dbReference type="Proteomes" id="UP000318050"/>
    </source>
</evidence>
<evidence type="ECO:0000313" key="1">
    <source>
        <dbReference type="EMBL" id="TWB64034.1"/>
    </source>
</evidence>
<dbReference type="EMBL" id="VITT01000002">
    <property type="protein sequence ID" value="TWB64034.1"/>
    <property type="molecule type" value="Genomic_DNA"/>
</dbReference>
<proteinExistence type="predicted"/>
<accession>A0A560J483</accession>
<name>A0A560J483_9PROT</name>
<sequence>MTDMFAVNRQFFLIQGSVSVSDHASDVSV</sequence>
<comment type="caution">
    <text evidence="1">The sequence shown here is derived from an EMBL/GenBank/DDBJ whole genome shotgun (WGS) entry which is preliminary data.</text>
</comment>
<dbReference type="Proteomes" id="UP000318050">
    <property type="component" value="Unassembled WGS sequence"/>
</dbReference>
<gene>
    <name evidence="1" type="ORF">FBZ92_102212</name>
</gene>
<organism evidence="1 2">
    <name type="scientific">Nitrospirillum amazonense</name>
    <dbReference type="NCBI Taxonomy" id="28077"/>
    <lineage>
        <taxon>Bacteria</taxon>
        <taxon>Pseudomonadati</taxon>
        <taxon>Pseudomonadota</taxon>
        <taxon>Alphaproteobacteria</taxon>
        <taxon>Rhodospirillales</taxon>
        <taxon>Azospirillaceae</taxon>
        <taxon>Nitrospirillum</taxon>
    </lineage>
</organism>